<dbReference type="PANTHER" id="PTHR43619:SF2">
    <property type="entry name" value="S-ADENOSYL-L-METHIONINE-DEPENDENT METHYLTRANSFERASES SUPERFAMILY PROTEIN"/>
    <property type="match status" value="1"/>
</dbReference>
<evidence type="ECO:0000256" key="2">
    <source>
        <dbReference type="ARBA" id="ARBA00022679"/>
    </source>
</evidence>
<dbReference type="Pfam" id="PF04072">
    <property type="entry name" value="LCM"/>
    <property type="match status" value="1"/>
</dbReference>
<organism evidence="3 4">
    <name type="scientific">Pseudomonas matsuisoli</name>
    <dbReference type="NCBI Taxonomy" id="1515666"/>
    <lineage>
        <taxon>Bacteria</taxon>
        <taxon>Pseudomonadati</taxon>
        <taxon>Pseudomonadota</taxon>
        <taxon>Gammaproteobacteria</taxon>
        <taxon>Pseudomonadales</taxon>
        <taxon>Pseudomonadaceae</taxon>
        <taxon>Pseudomonas</taxon>
    </lineage>
</organism>
<reference evidence="3" key="1">
    <citation type="journal article" date="2014" name="Int. J. Syst. Evol. Microbiol.">
        <title>Complete genome sequence of Corynebacterium casei LMG S-19264T (=DSM 44701T), isolated from a smear-ripened cheese.</title>
        <authorList>
            <consortium name="US DOE Joint Genome Institute (JGI-PGF)"/>
            <person name="Walter F."/>
            <person name="Albersmeier A."/>
            <person name="Kalinowski J."/>
            <person name="Ruckert C."/>
        </authorList>
    </citation>
    <scope>NUCLEOTIDE SEQUENCE</scope>
    <source>
        <strain evidence="3">JCM 30078</strain>
    </source>
</reference>
<evidence type="ECO:0000313" key="4">
    <source>
        <dbReference type="Proteomes" id="UP000635983"/>
    </source>
</evidence>
<dbReference type="SUPFAM" id="SSF53335">
    <property type="entry name" value="S-adenosyl-L-methionine-dependent methyltransferases"/>
    <property type="match status" value="1"/>
</dbReference>
<dbReference type="InterPro" id="IPR029063">
    <property type="entry name" value="SAM-dependent_MTases_sf"/>
</dbReference>
<name>A0A917PPF9_9PSED</name>
<keyword evidence="4" id="KW-1185">Reference proteome</keyword>
<sequence length="278" mass="31672">MYATIDDARVAPSLSGVPETMLLTTWTRSAYSSGPDNLLHDPLLNELVRQIDYDFRGRFGAPSPVHAIRSRYADERIRTFLTQHPDGTVVVLGEGLETQFWRVNEARVPWYSVDLPESIAIRRRLLPADPQNRLVECSALDTAWLDQIATESSGPVFVSTAGLLMYFTEDQVVTLLRNITERLPRGEVFFDTIPPWFSRKTLRGWHLSRQYTAPPMPFGLALADLPELIERVPRLEVVAAPNYSQPYPRYMRLFNLLSRIPYVHNHIAPGLIHCRFGA</sequence>
<dbReference type="InterPro" id="IPR016874">
    <property type="entry name" value="TcmP-like"/>
</dbReference>
<dbReference type="InterPro" id="IPR007213">
    <property type="entry name" value="Ppm1/Ppm2/Tcmp"/>
</dbReference>
<protein>
    <submittedName>
        <fullName evidence="3">O-methyltransferase OMT</fullName>
    </submittedName>
</protein>
<accession>A0A917PPF9</accession>
<dbReference type="Proteomes" id="UP000635983">
    <property type="component" value="Unassembled WGS sequence"/>
</dbReference>
<dbReference type="GO" id="GO:0032259">
    <property type="term" value="P:methylation"/>
    <property type="evidence" value="ECO:0007669"/>
    <property type="project" value="UniProtKB-KW"/>
</dbReference>
<dbReference type="PIRSF" id="PIRSF028177">
    <property type="entry name" value="Polyketide_synth_Omtfrase_TcmP"/>
    <property type="match status" value="1"/>
</dbReference>
<dbReference type="Gene3D" id="3.40.50.150">
    <property type="entry name" value="Vaccinia Virus protein VP39"/>
    <property type="match status" value="1"/>
</dbReference>
<keyword evidence="1" id="KW-0489">Methyltransferase</keyword>
<dbReference type="AlphaFoldDB" id="A0A917PPF9"/>
<evidence type="ECO:0000313" key="3">
    <source>
        <dbReference type="EMBL" id="GGJ86989.1"/>
    </source>
</evidence>
<keyword evidence="2" id="KW-0808">Transferase</keyword>
<dbReference type="RefSeq" id="WP_188982155.1">
    <property type="nucleotide sequence ID" value="NZ_BMPO01000002.1"/>
</dbReference>
<reference evidence="3" key="2">
    <citation type="submission" date="2020-09" db="EMBL/GenBank/DDBJ databases">
        <authorList>
            <person name="Sun Q."/>
            <person name="Ohkuma M."/>
        </authorList>
    </citation>
    <scope>NUCLEOTIDE SEQUENCE</scope>
    <source>
        <strain evidence="3">JCM 30078</strain>
    </source>
</reference>
<dbReference type="GO" id="GO:0008168">
    <property type="term" value="F:methyltransferase activity"/>
    <property type="evidence" value="ECO:0007669"/>
    <property type="project" value="UniProtKB-KW"/>
</dbReference>
<dbReference type="EMBL" id="BMPO01000002">
    <property type="protein sequence ID" value="GGJ86989.1"/>
    <property type="molecule type" value="Genomic_DNA"/>
</dbReference>
<evidence type="ECO:0000256" key="1">
    <source>
        <dbReference type="ARBA" id="ARBA00022603"/>
    </source>
</evidence>
<gene>
    <name evidence="3" type="ORF">GCM10009304_11200</name>
</gene>
<proteinExistence type="predicted"/>
<dbReference type="PANTHER" id="PTHR43619">
    <property type="entry name" value="S-ADENOSYL-L-METHIONINE-DEPENDENT METHYLTRANSFERASE YKTD-RELATED"/>
    <property type="match status" value="1"/>
</dbReference>
<comment type="caution">
    <text evidence="3">The sequence shown here is derived from an EMBL/GenBank/DDBJ whole genome shotgun (WGS) entry which is preliminary data.</text>
</comment>